<dbReference type="eggNOG" id="COG1146">
    <property type="taxonomic scope" value="Bacteria"/>
</dbReference>
<dbReference type="SUPFAM" id="SSF54862">
    <property type="entry name" value="4Fe-4S ferredoxins"/>
    <property type="match status" value="1"/>
</dbReference>
<dbReference type="STRING" id="555088.DealDRAFT_1379"/>
<dbReference type="GO" id="GO:0046872">
    <property type="term" value="F:metal ion binding"/>
    <property type="evidence" value="ECO:0007669"/>
    <property type="project" value="UniProtKB-KW"/>
</dbReference>
<evidence type="ECO:0000313" key="5">
    <source>
        <dbReference type="EMBL" id="EEG77659.1"/>
    </source>
</evidence>
<dbReference type="GO" id="GO:0051536">
    <property type="term" value="F:iron-sulfur cluster binding"/>
    <property type="evidence" value="ECO:0007669"/>
    <property type="project" value="UniProtKB-KW"/>
</dbReference>
<evidence type="ECO:0000256" key="2">
    <source>
        <dbReference type="ARBA" id="ARBA00023004"/>
    </source>
</evidence>
<dbReference type="Pfam" id="PF13187">
    <property type="entry name" value="Fer4_9"/>
    <property type="match status" value="1"/>
</dbReference>
<dbReference type="InterPro" id="IPR017900">
    <property type="entry name" value="4Fe4S_Fe_S_CS"/>
</dbReference>
<dbReference type="OrthoDB" id="9807879at2"/>
<evidence type="ECO:0000259" key="4">
    <source>
        <dbReference type="PROSITE" id="PS51379"/>
    </source>
</evidence>
<dbReference type="RefSeq" id="WP_008516085.1">
    <property type="nucleotide sequence ID" value="NZ_ACJM01000006.1"/>
</dbReference>
<feature type="domain" description="4Fe-4S ferredoxin-type" evidence="4">
    <location>
        <begin position="36"/>
        <end position="66"/>
    </location>
</feature>
<keyword evidence="2" id="KW-0408">Iron</keyword>
<gene>
    <name evidence="5" type="ORF">DealDRAFT_1379</name>
</gene>
<evidence type="ECO:0000256" key="3">
    <source>
        <dbReference type="ARBA" id="ARBA00023014"/>
    </source>
</evidence>
<keyword evidence="3" id="KW-0411">Iron-sulfur</keyword>
<organism evidence="5 6">
    <name type="scientific">Dethiobacter alkaliphilus AHT 1</name>
    <dbReference type="NCBI Taxonomy" id="555088"/>
    <lineage>
        <taxon>Bacteria</taxon>
        <taxon>Bacillati</taxon>
        <taxon>Bacillota</taxon>
        <taxon>Dethiobacteria</taxon>
        <taxon>Dethiobacterales</taxon>
        <taxon>Dethiobacteraceae</taxon>
        <taxon>Dethiobacter</taxon>
    </lineage>
</organism>
<evidence type="ECO:0000256" key="1">
    <source>
        <dbReference type="ARBA" id="ARBA00022723"/>
    </source>
</evidence>
<dbReference type="Proteomes" id="UP000006443">
    <property type="component" value="Unassembled WGS sequence"/>
</dbReference>
<dbReference type="AlphaFoldDB" id="C0GFX0"/>
<dbReference type="Gene3D" id="3.30.70.20">
    <property type="match status" value="1"/>
</dbReference>
<accession>C0GFX0</accession>
<sequence length="107" mass="11430">MTVRIDGTVCDGCPHAKEAPCMRVCPGDLLTKDSSGKAAIAMPEDCWDCAACVKECPRDAISLFLPTEAGGRGSTLVARKKTDGVQWTLTDRKGKTTRIFTAGKKVI</sequence>
<dbReference type="PROSITE" id="PS51379">
    <property type="entry name" value="4FE4S_FER_2"/>
    <property type="match status" value="1"/>
</dbReference>
<keyword evidence="6" id="KW-1185">Reference proteome</keyword>
<keyword evidence="1" id="KW-0479">Metal-binding</keyword>
<protein>
    <submittedName>
        <fullName evidence="5">4Fe-4S ferredoxin iron-sulfur binding domain protein</fullName>
    </submittedName>
</protein>
<dbReference type="InterPro" id="IPR017896">
    <property type="entry name" value="4Fe4S_Fe-S-bd"/>
</dbReference>
<reference evidence="5 6" key="1">
    <citation type="submission" date="2009-02" db="EMBL/GenBank/DDBJ databases">
        <title>Sequencing of the draft genome and assembly of Dethiobacter alkaliphilus AHT 1.</title>
        <authorList>
            <consortium name="US DOE Joint Genome Institute (JGI-PGF)"/>
            <person name="Lucas S."/>
            <person name="Copeland A."/>
            <person name="Lapidus A."/>
            <person name="Glavina del Rio T."/>
            <person name="Dalin E."/>
            <person name="Tice H."/>
            <person name="Bruce D."/>
            <person name="Goodwin L."/>
            <person name="Pitluck S."/>
            <person name="Larimer F."/>
            <person name="Land M.L."/>
            <person name="Hauser L."/>
            <person name="Muyzer G."/>
        </authorList>
    </citation>
    <scope>NUCLEOTIDE SEQUENCE [LARGE SCALE GENOMIC DNA]</scope>
    <source>
        <strain evidence="5 6">AHT 1</strain>
    </source>
</reference>
<comment type="caution">
    <text evidence="5">The sequence shown here is derived from an EMBL/GenBank/DDBJ whole genome shotgun (WGS) entry which is preliminary data.</text>
</comment>
<name>C0GFX0_DETAL</name>
<dbReference type="PROSITE" id="PS00198">
    <property type="entry name" value="4FE4S_FER_1"/>
    <property type="match status" value="1"/>
</dbReference>
<dbReference type="EMBL" id="ACJM01000006">
    <property type="protein sequence ID" value="EEG77659.1"/>
    <property type="molecule type" value="Genomic_DNA"/>
</dbReference>
<evidence type="ECO:0000313" key="6">
    <source>
        <dbReference type="Proteomes" id="UP000006443"/>
    </source>
</evidence>
<proteinExistence type="predicted"/>